<name>A0A0R3WTC4_HYDTA</name>
<evidence type="ECO:0000313" key="9">
    <source>
        <dbReference type="WBParaSite" id="TTAC_0000401401-mRNA-1"/>
    </source>
</evidence>
<dbReference type="Proteomes" id="UP000274429">
    <property type="component" value="Unassembled WGS sequence"/>
</dbReference>
<evidence type="ECO:0000313" key="8">
    <source>
        <dbReference type="Proteomes" id="UP000274429"/>
    </source>
</evidence>
<proteinExistence type="inferred from homology"/>
<dbReference type="InterPro" id="IPR023395">
    <property type="entry name" value="MCP_dom_sf"/>
</dbReference>
<keyword evidence="3 5" id="KW-0812">Transmembrane</keyword>
<dbReference type="Pfam" id="PF00153">
    <property type="entry name" value="Mito_carr"/>
    <property type="match status" value="1"/>
</dbReference>
<dbReference type="GO" id="GO:1904983">
    <property type="term" value="P:glycine import into mitochondrion"/>
    <property type="evidence" value="ECO:0007669"/>
    <property type="project" value="TreeGrafter"/>
</dbReference>
<evidence type="ECO:0000256" key="3">
    <source>
        <dbReference type="ARBA" id="ARBA00022692"/>
    </source>
</evidence>
<dbReference type="PROSITE" id="PS50920">
    <property type="entry name" value="SOLCAR"/>
    <property type="match status" value="1"/>
</dbReference>
<dbReference type="OrthoDB" id="1924968at2759"/>
<comment type="similarity">
    <text evidence="2 6">Belongs to the mitochondrial carrier (TC 2.A.29) family.</text>
</comment>
<evidence type="ECO:0000256" key="6">
    <source>
        <dbReference type="RuleBase" id="RU000488"/>
    </source>
</evidence>
<evidence type="ECO:0000256" key="4">
    <source>
        <dbReference type="ARBA" id="ARBA00023136"/>
    </source>
</evidence>
<reference evidence="7 8" key="2">
    <citation type="submission" date="2018-11" db="EMBL/GenBank/DDBJ databases">
        <authorList>
            <consortium name="Pathogen Informatics"/>
        </authorList>
    </citation>
    <scope>NUCLEOTIDE SEQUENCE [LARGE SCALE GENOMIC DNA]</scope>
</reference>
<dbReference type="GO" id="GO:0016020">
    <property type="term" value="C:membrane"/>
    <property type="evidence" value="ECO:0007669"/>
    <property type="project" value="UniProtKB-SubCell"/>
</dbReference>
<dbReference type="STRING" id="6205.A0A0R3WTC4"/>
<dbReference type="SUPFAM" id="SSF103506">
    <property type="entry name" value="Mitochondrial carrier"/>
    <property type="match status" value="1"/>
</dbReference>
<dbReference type="PANTHER" id="PTHR46181">
    <property type="entry name" value="MITOCHONDRIAL GLYCINE TRANSPORTER"/>
    <property type="match status" value="1"/>
</dbReference>
<evidence type="ECO:0000313" key="7">
    <source>
        <dbReference type="EMBL" id="VDM23948.1"/>
    </source>
</evidence>
<dbReference type="GO" id="GO:0005739">
    <property type="term" value="C:mitochondrion"/>
    <property type="evidence" value="ECO:0007669"/>
    <property type="project" value="TreeGrafter"/>
</dbReference>
<dbReference type="EMBL" id="UYWX01003451">
    <property type="protein sequence ID" value="VDM23948.1"/>
    <property type="molecule type" value="Genomic_DNA"/>
</dbReference>
<accession>A0A0R3WTC4</accession>
<feature type="repeat" description="Solcar" evidence="5">
    <location>
        <begin position="7"/>
        <end position="91"/>
    </location>
</feature>
<keyword evidence="8" id="KW-1185">Reference proteome</keyword>
<evidence type="ECO:0000256" key="1">
    <source>
        <dbReference type="ARBA" id="ARBA00004141"/>
    </source>
</evidence>
<evidence type="ECO:0000256" key="2">
    <source>
        <dbReference type="ARBA" id="ARBA00006375"/>
    </source>
</evidence>
<sequence length="174" mass="18993">MFDVCGFSTVNAFTLGFTSRCLVGALLLPFTVVKAQAEAGLTGGRSTFSSIRWLYTTAKWRGIYSGLLPTLARDSPYSGIYLLFYTQFKNLIFPSDTIDTTVPAHILSVCALLAAMCATAVTQPADVLRSNRQLSIVTIPLLKADSNNQRKANTVDQLLTSKVKDNLENLPCDF</sequence>
<dbReference type="PANTHER" id="PTHR46181:SF3">
    <property type="entry name" value="MITOCHONDRIAL GLYCINE TRANSPORTER"/>
    <property type="match status" value="1"/>
</dbReference>
<keyword evidence="4 5" id="KW-0472">Membrane</keyword>
<protein>
    <submittedName>
        <fullName evidence="9">Secreted protein</fullName>
    </submittedName>
</protein>
<organism evidence="9">
    <name type="scientific">Hydatigena taeniaeformis</name>
    <name type="common">Feline tapeworm</name>
    <name type="synonym">Taenia taeniaeformis</name>
    <dbReference type="NCBI Taxonomy" id="6205"/>
    <lineage>
        <taxon>Eukaryota</taxon>
        <taxon>Metazoa</taxon>
        <taxon>Spiralia</taxon>
        <taxon>Lophotrochozoa</taxon>
        <taxon>Platyhelminthes</taxon>
        <taxon>Cestoda</taxon>
        <taxon>Eucestoda</taxon>
        <taxon>Cyclophyllidea</taxon>
        <taxon>Taeniidae</taxon>
        <taxon>Hydatigera</taxon>
    </lineage>
</organism>
<comment type="subcellular location">
    <subcellularLocation>
        <location evidence="1">Membrane</location>
        <topology evidence="1">Multi-pass membrane protein</topology>
    </subcellularLocation>
</comment>
<dbReference type="Gene3D" id="1.50.40.10">
    <property type="entry name" value="Mitochondrial carrier domain"/>
    <property type="match status" value="1"/>
</dbReference>
<reference evidence="9" key="1">
    <citation type="submission" date="2017-02" db="UniProtKB">
        <authorList>
            <consortium name="WormBaseParasite"/>
        </authorList>
    </citation>
    <scope>IDENTIFICATION</scope>
</reference>
<dbReference type="AlphaFoldDB" id="A0A0R3WTC4"/>
<dbReference type="InterPro" id="IPR018108">
    <property type="entry name" value="MCP_transmembrane"/>
</dbReference>
<dbReference type="WBParaSite" id="TTAC_0000401401-mRNA-1">
    <property type="protein sequence ID" value="TTAC_0000401401-mRNA-1"/>
    <property type="gene ID" value="TTAC_0000401401"/>
</dbReference>
<gene>
    <name evidence="7" type="ORF">TTAC_LOCUS3999</name>
</gene>
<keyword evidence="6" id="KW-0813">Transport</keyword>
<evidence type="ECO:0000256" key="5">
    <source>
        <dbReference type="PROSITE-ProRule" id="PRU00282"/>
    </source>
</evidence>
<dbReference type="GO" id="GO:0015187">
    <property type="term" value="F:glycine transmembrane transporter activity"/>
    <property type="evidence" value="ECO:0007669"/>
    <property type="project" value="TreeGrafter"/>
</dbReference>